<keyword evidence="2" id="KW-0808">Transferase</keyword>
<comment type="caution">
    <text evidence="2">The sequence shown here is derived from an EMBL/GenBank/DDBJ whole genome shotgun (WGS) entry which is preliminary data.</text>
</comment>
<dbReference type="Pfam" id="PF03705">
    <property type="entry name" value="CheR_N"/>
    <property type="match status" value="1"/>
</dbReference>
<dbReference type="PROSITE" id="PS50123">
    <property type="entry name" value="CHER"/>
    <property type="match status" value="1"/>
</dbReference>
<dbReference type="Gene3D" id="3.40.50.150">
    <property type="entry name" value="Vaccinia Virus protein VP39"/>
    <property type="match status" value="1"/>
</dbReference>
<dbReference type="InterPro" id="IPR000780">
    <property type="entry name" value="CheR_MeTrfase"/>
</dbReference>
<gene>
    <name evidence="2" type="ORF">ENS29_16650</name>
</gene>
<evidence type="ECO:0000259" key="1">
    <source>
        <dbReference type="PROSITE" id="PS50123"/>
    </source>
</evidence>
<evidence type="ECO:0000313" key="2">
    <source>
        <dbReference type="EMBL" id="HGU34455.1"/>
    </source>
</evidence>
<sequence>MEQTADTERIEIQLLLEAVYRKYGYDFRSYAEASITRRIQRHLSLNGYRTISEIQHAILTDRKAFLRLMHDLSISVTEMFRDPSFYRSLRSLVLPRLKSLPFLRIWLAGCATGEEVYSIAILLQEEAICEKVQIYATDINESALNTARQGIYPLDHIQTYTSNYHKAGGRRSFGDYYTARYDRAVMDASLRNHILFSHHNLVTDGSFAEMNLIICRNVLIYFSQPLQDRVLQLFEESLIEEGFLCLGSKETLRFSPCASQFEEWDAHERIYRKLPAAA</sequence>
<dbReference type="SUPFAM" id="SSF53335">
    <property type="entry name" value="S-adenosyl-L-methionine-dependent methyltransferases"/>
    <property type="match status" value="1"/>
</dbReference>
<protein>
    <submittedName>
        <fullName evidence="2">Protein-glutamate O-methyltransferase CheR</fullName>
    </submittedName>
</protein>
<dbReference type="SMART" id="SM00138">
    <property type="entry name" value="MeTrc"/>
    <property type="match status" value="1"/>
</dbReference>
<accession>A0A7C4W1C2</accession>
<dbReference type="InterPro" id="IPR022641">
    <property type="entry name" value="CheR_N"/>
</dbReference>
<keyword evidence="2" id="KW-0489">Methyltransferase</keyword>
<organism evidence="2">
    <name type="scientific">Desulfatirhabdium butyrativorans</name>
    <dbReference type="NCBI Taxonomy" id="340467"/>
    <lineage>
        <taxon>Bacteria</taxon>
        <taxon>Pseudomonadati</taxon>
        <taxon>Thermodesulfobacteriota</taxon>
        <taxon>Desulfobacteria</taxon>
        <taxon>Desulfobacterales</taxon>
        <taxon>Desulfatirhabdiaceae</taxon>
        <taxon>Desulfatirhabdium</taxon>
    </lineage>
</organism>
<proteinExistence type="predicted"/>
<dbReference type="AlphaFoldDB" id="A0A7C4W1C2"/>
<dbReference type="PANTHER" id="PTHR24422:SF8">
    <property type="entry name" value="CHEMOTAXIS PROTEIN"/>
    <property type="match status" value="1"/>
</dbReference>
<dbReference type="PANTHER" id="PTHR24422">
    <property type="entry name" value="CHEMOTAXIS PROTEIN METHYLTRANSFERASE"/>
    <property type="match status" value="1"/>
</dbReference>
<reference evidence="2" key="1">
    <citation type="journal article" date="2020" name="mSystems">
        <title>Genome- and Community-Level Interaction Insights into Carbon Utilization and Element Cycling Functions of Hydrothermarchaeota in Hydrothermal Sediment.</title>
        <authorList>
            <person name="Zhou Z."/>
            <person name="Liu Y."/>
            <person name="Xu W."/>
            <person name="Pan J."/>
            <person name="Luo Z.H."/>
            <person name="Li M."/>
        </authorList>
    </citation>
    <scope>NUCLEOTIDE SEQUENCE [LARGE SCALE GENOMIC DNA]</scope>
    <source>
        <strain evidence="2">SpSt-477</strain>
    </source>
</reference>
<dbReference type="Pfam" id="PF01739">
    <property type="entry name" value="CheR"/>
    <property type="match status" value="1"/>
</dbReference>
<dbReference type="SUPFAM" id="SSF47757">
    <property type="entry name" value="Chemotaxis receptor methyltransferase CheR, N-terminal domain"/>
    <property type="match status" value="1"/>
</dbReference>
<dbReference type="InterPro" id="IPR050903">
    <property type="entry name" value="Bact_Chemotaxis_MeTrfase"/>
</dbReference>
<dbReference type="GO" id="GO:0008757">
    <property type="term" value="F:S-adenosylmethionine-dependent methyltransferase activity"/>
    <property type="evidence" value="ECO:0007669"/>
    <property type="project" value="InterPro"/>
</dbReference>
<dbReference type="InterPro" id="IPR029063">
    <property type="entry name" value="SAM-dependent_MTases_sf"/>
</dbReference>
<dbReference type="InterPro" id="IPR022642">
    <property type="entry name" value="CheR_C"/>
</dbReference>
<dbReference type="EMBL" id="DSUH01000380">
    <property type="protein sequence ID" value="HGU34455.1"/>
    <property type="molecule type" value="Genomic_DNA"/>
</dbReference>
<dbReference type="PRINTS" id="PR00996">
    <property type="entry name" value="CHERMTFRASE"/>
</dbReference>
<name>A0A7C4W1C2_9BACT</name>
<feature type="domain" description="CheR-type methyltransferase" evidence="1">
    <location>
        <begin position="1"/>
        <end position="252"/>
    </location>
</feature>
<dbReference type="GO" id="GO:0032259">
    <property type="term" value="P:methylation"/>
    <property type="evidence" value="ECO:0007669"/>
    <property type="project" value="UniProtKB-KW"/>
</dbReference>